<proteinExistence type="inferred from homology"/>
<dbReference type="PANTHER" id="PTHR11055:SF63">
    <property type="entry name" value="ADENYLYL-SULFATE KINASE 1, CHLOROPLASTIC"/>
    <property type="match status" value="1"/>
</dbReference>
<evidence type="ECO:0000256" key="11">
    <source>
        <dbReference type="ARBA" id="ARBA00029724"/>
    </source>
</evidence>
<reference evidence="18" key="1">
    <citation type="submission" date="2017-04" db="EMBL/GenBank/DDBJ databases">
        <title>Genome evolution of the luminous symbionts of deep sea anglerfish.</title>
        <authorList>
            <person name="Hendry T.A."/>
        </authorList>
    </citation>
    <scope>NUCLEOTIDE SEQUENCE [LARGE SCALE GENOMIC DNA]</scope>
</reference>
<feature type="active site" description="Phosphoserine intermediate" evidence="14">
    <location>
        <position position="114"/>
    </location>
</feature>
<evidence type="ECO:0000256" key="1">
    <source>
        <dbReference type="ARBA" id="ARBA00001823"/>
    </source>
</evidence>
<protein>
    <recommendedName>
        <fullName evidence="6 14">Adenylyl-sulfate kinase</fullName>
        <ecNumber evidence="5 14">2.7.1.25</ecNumber>
    </recommendedName>
    <alternativeName>
        <fullName evidence="12 14">APS kinase</fullName>
    </alternativeName>
    <alternativeName>
        <fullName evidence="13 14">ATP adenosine-5'-phosphosulfate 3'-phosphotransferase</fullName>
    </alternativeName>
    <alternativeName>
        <fullName evidence="11 14">Adenosine-5'-phosphosulfate kinase</fullName>
    </alternativeName>
</protein>
<comment type="similarity">
    <text evidence="4 14 15">Belongs to the APS kinase family.</text>
</comment>
<keyword evidence="8 14" id="KW-0547">Nucleotide-binding</keyword>
<dbReference type="AlphaFoldDB" id="A0A2A5T1X9"/>
<evidence type="ECO:0000256" key="9">
    <source>
        <dbReference type="ARBA" id="ARBA00022777"/>
    </source>
</evidence>
<dbReference type="EMBL" id="NBYY01000025">
    <property type="protein sequence ID" value="PCS22140.1"/>
    <property type="molecule type" value="Genomic_DNA"/>
</dbReference>
<organism evidence="17 18">
    <name type="scientific">Candidatus Enterovibrio escicola</name>
    <dbReference type="NCBI Taxonomy" id="1927127"/>
    <lineage>
        <taxon>Bacteria</taxon>
        <taxon>Pseudomonadati</taxon>
        <taxon>Pseudomonadota</taxon>
        <taxon>Gammaproteobacteria</taxon>
        <taxon>Vibrionales</taxon>
        <taxon>Vibrionaceae</taxon>
        <taxon>Enterovibrio</taxon>
    </lineage>
</organism>
<dbReference type="Proteomes" id="UP000219020">
    <property type="component" value="Unassembled WGS sequence"/>
</dbReference>
<dbReference type="Gene3D" id="3.40.50.300">
    <property type="entry name" value="P-loop containing nucleotide triphosphate hydrolases"/>
    <property type="match status" value="1"/>
</dbReference>
<dbReference type="InterPro" id="IPR027417">
    <property type="entry name" value="P-loop_NTPase"/>
</dbReference>
<dbReference type="NCBIfam" id="NF003013">
    <property type="entry name" value="PRK03846.1"/>
    <property type="match status" value="1"/>
</dbReference>
<keyword evidence="14" id="KW-0597">Phosphoprotein</keyword>
<dbReference type="InterPro" id="IPR059117">
    <property type="entry name" value="APS_kinase_dom"/>
</dbReference>
<evidence type="ECO:0000256" key="2">
    <source>
        <dbReference type="ARBA" id="ARBA00002632"/>
    </source>
</evidence>
<evidence type="ECO:0000256" key="4">
    <source>
        <dbReference type="ARBA" id="ARBA00007008"/>
    </source>
</evidence>
<gene>
    <name evidence="14" type="primary">cysC</name>
    <name evidence="17" type="ORF">BTN49_2207</name>
</gene>
<dbReference type="FunFam" id="3.40.50.300:FF:000212">
    <property type="entry name" value="Adenylyl-sulfate kinase"/>
    <property type="match status" value="1"/>
</dbReference>
<dbReference type="GO" id="GO:0005524">
    <property type="term" value="F:ATP binding"/>
    <property type="evidence" value="ECO:0007669"/>
    <property type="project" value="UniProtKB-UniRule"/>
</dbReference>
<feature type="domain" description="APS kinase" evidence="16">
    <location>
        <begin position="33"/>
        <end position="181"/>
    </location>
</feature>
<keyword evidence="7 14" id="KW-0808">Transferase</keyword>
<evidence type="ECO:0000256" key="5">
    <source>
        <dbReference type="ARBA" id="ARBA00012121"/>
    </source>
</evidence>
<evidence type="ECO:0000256" key="14">
    <source>
        <dbReference type="HAMAP-Rule" id="MF_00065"/>
    </source>
</evidence>
<dbReference type="UniPathway" id="UPA00140">
    <property type="reaction ID" value="UER00205"/>
</dbReference>
<evidence type="ECO:0000256" key="8">
    <source>
        <dbReference type="ARBA" id="ARBA00022741"/>
    </source>
</evidence>
<evidence type="ECO:0000313" key="18">
    <source>
        <dbReference type="Proteomes" id="UP000219020"/>
    </source>
</evidence>
<comment type="caution">
    <text evidence="17">The sequence shown here is derived from an EMBL/GenBank/DDBJ whole genome shotgun (WGS) entry which is preliminary data.</text>
</comment>
<dbReference type="GO" id="GO:0000103">
    <property type="term" value="P:sulfate assimilation"/>
    <property type="evidence" value="ECO:0007669"/>
    <property type="project" value="UniProtKB-UniRule"/>
</dbReference>
<accession>A0A2A5T1X9</accession>
<evidence type="ECO:0000256" key="7">
    <source>
        <dbReference type="ARBA" id="ARBA00022679"/>
    </source>
</evidence>
<comment type="catalytic activity">
    <reaction evidence="1 14 15">
        <text>adenosine 5'-phosphosulfate + ATP = 3'-phosphoadenylyl sulfate + ADP + H(+)</text>
        <dbReference type="Rhea" id="RHEA:24152"/>
        <dbReference type="ChEBI" id="CHEBI:15378"/>
        <dbReference type="ChEBI" id="CHEBI:30616"/>
        <dbReference type="ChEBI" id="CHEBI:58243"/>
        <dbReference type="ChEBI" id="CHEBI:58339"/>
        <dbReference type="ChEBI" id="CHEBI:456216"/>
        <dbReference type="EC" id="2.7.1.25"/>
    </reaction>
</comment>
<evidence type="ECO:0000256" key="13">
    <source>
        <dbReference type="ARBA" id="ARBA00031464"/>
    </source>
</evidence>
<comment type="pathway">
    <text evidence="3 14 15">Sulfur metabolism; hydrogen sulfide biosynthesis; sulfite from sulfate: step 2/3.</text>
</comment>
<dbReference type="InterPro" id="IPR002891">
    <property type="entry name" value="APS"/>
</dbReference>
<dbReference type="HAMAP" id="MF_00065">
    <property type="entry name" value="Adenylyl_sulf_kinase"/>
    <property type="match status" value="1"/>
</dbReference>
<dbReference type="SUPFAM" id="SSF52540">
    <property type="entry name" value="P-loop containing nucleoside triphosphate hydrolases"/>
    <property type="match status" value="1"/>
</dbReference>
<dbReference type="NCBIfam" id="TIGR00455">
    <property type="entry name" value="apsK"/>
    <property type="match status" value="1"/>
</dbReference>
<dbReference type="GO" id="GO:0070814">
    <property type="term" value="P:hydrogen sulfide biosynthetic process"/>
    <property type="evidence" value="ECO:0007669"/>
    <property type="project" value="UniProtKB-UniRule"/>
</dbReference>
<sequence>MSTSHTSHAHETVVWHQYSIDKKYRAKQKKQHPALIWFTGLSGSGKSTIAGALEIKLAQLGHHTYLLDGDNVRLGLCRDLGFSYHDRCENIRRVGEVAKLMMDSGLIVLSAFVSPFYDERQLVRESMADGEFLEIFVDTPLEVCEARDPKGLYKKVRSGEIKAFTGISSVYEAPKQPDIHLHTDQPVDMLVEQCLAQLRQAGFITLSH</sequence>
<keyword evidence="18" id="KW-1185">Reference proteome</keyword>
<evidence type="ECO:0000256" key="6">
    <source>
        <dbReference type="ARBA" id="ARBA00018163"/>
    </source>
</evidence>
<dbReference type="PANTHER" id="PTHR11055">
    <property type="entry name" value="BIFUNCTIONAL 3'-PHOSPHOADENOSINE 5'-PHOSPHOSULFATE SYNTHASE"/>
    <property type="match status" value="1"/>
</dbReference>
<dbReference type="GO" id="GO:0004020">
    <property type="term" value="F:adenylylsulfate kinase activity"/>
    <property type="evidence" value="ECO:0007669"/>
    <property type="project" value="UniProtKB-UniRule"/>
</dbReference>
<feature type="binding site" evidence="14">
    <location>
        <begin position="40"/>
        <end position="47"/>
    </location>
    <ligand>
        <name>ATP</name>
        <dbReference type="ChEBI" id="CHEBI:30616"/>
    </ligand>
</feature>
<comment type="function">
    <text evidence="2 14 15">Catalyzes the synthesis of activated sulfate.</text>
</comment>
<evidence type="ECO:0000256" key="12">
    <source>
        <dbReference type="ARBA" id="ARBA00031393"/>
    </source>
</evidence>
<evidence type="ECO:0000313" key="17">
    <source>
        <dbReference type="EMBL" id="PCS22140.1"/>
    </source>
</evidence>
<dbReference type="Pfam" id="PF01583">
    <property type="entry name" value="APS_kinase"/>
    <property type="match status" value="1"/>
</dbReference>
<evidence type="ECO:0000256" key="3">
    <source>
        <dbReference type="ARBA" id="ARBA00004806"/>
    </source>
</evidence>
<evidence type="ECO:0000256" key="10">
    <source>
        <dbReference type="ARBA" id="ARBA00022840"/>
    </source>
</evidence>
<dbReference type="GeneID" id="66952063"/>
<evidence type="ECO:0000256" key="15">
    <source>
        <dbReference type="RuleBase" id="RU004347"/>
    </source>
</evidence>
<keyword evidence="10 14" id="KW-0067">ATP-binding</keyword>
<evidence type="ECO:0000259" key="16">
    <source>
        <dbReference type="Pfam" id="PF01583"/>
    </source>
</evidence>
<name>A0A2A5T1X9_9GAMM</name>
<dbReference type="RefSeq" id="WP_097356817.1">
    <property type="nucleotide sequence ID" value="NZ_CAWNJE010000025.1"/>
</dbReference>
<keyword evidence="9 14" id="KW-0418">Kinase</keyword>
<dbReference type="EC" id="2.7.1.25" evidence="5 14"/>
<dbReference type="CDD" id="cd02027">
    <property type="entry name" value="APSK"/>
    <property type="match status" value="1"/>
</dbReference>